<accession>A0AAV5J0K4</accession>
<dbReference type="AlphaFoldDB" id="A0AAV5J0K4"/>
<name>A0AAV5J0K4_9ROSI</name>
<dbReference type="EMBL" id="BPVZ01000022">
    <property type="protein sequence ID" value="GKV04482.1"/>
    <property type="molecule type" value="Genomic_DNA"/>
</dbReference>
<sequence length="45" mass="5112">MLMYATVFKRRIVRCVSSLLIEPPNPDFAHTRFSGRQQIGDSTGD</sequence>
<organism evidence="1 2">
    <name type="scientific">Rubroshorea leprosula</name>
    <dbReference type="NCBI Taxonomy" id="152421"/>
    <lineage>
        <taxon>Eukaryota</taxon>
        <taxon>Viridiplantae</taxon>
        <taxon>Streptophyta</taxon>
        <taxon>Embryophyta</taxon>
        <taxon>Tracheophyta</taxon>
        <taxon>Spermatophyta</taxon>
        <taxon>Magnoliopsida</taxon>
        <taxon>eudicotyledons</taxon>
        <taxon>Gunneridae</taxon>
        <taxon>Pentapetalae</taxon>
        <taxon>rosids</taxon>
        <taxon>malvids</taxon>
        <taxon>Malvales</taxon>
        <taxon>Dipterocarpaceae</taxon>
        <taxon>Rubroshorea</taxon>
    </lineage>
</organism>
<keyword evidence="2" id="KW-1185">Reference proteome</keyword>
<protein>
    <recommendedName>
        <fullName evidence="3">Ycf15</fullName>
    </recommendedName>
</protein>
<proteinExistence type="predicted"/>
<evidence type="ECO:0000313" key="1">
    <source>
        <dbReference type="EMBL" id="GKV04482.1"/>
    </source>
</evidence>
<reference evidence="1 2" key="1">
    <citation type="journal article" date="2021" name="Commun. Biol.">
        <title>The genome of Shorea leprosula (Dipterocarpaceae) highlights the ecological relevance of drought in aseasonal tropical rainforests.</title>
        <authorList>
            <person name="Ng K.K.S."/>
            <person name="Kobayashi M.J."/>
            <person name="Fawcett J.A."/>
            <person name="Hatakeyama M."/>
            <person name="Paape T."/>
            <person name="Ng C.H."/>
            <person name="Ang C.C."/>
            <person name="Tnah L.H."/>
            <person name="Lee C.T."/>
            <person name="Nishiyama T."/>
            <person name="Sese J."/>
            <person name="O'Brien M.J."/>
            <person name="Copetti D."/>
            <person name="Mohd Noor M.I."/>
            <person name="Ong R.C."/>
            <person name="Putra M."/>
            <person name="Sireger I.Z."/>
            <person name="Indrioko S."/>
            <person name="Kosugi Y."/>
            <person name="Izuno A."/>
            <person name="Isagi Y."/>
            <person name="Lee S.L."/>
            <person name="Shimizu K.K."/>
        </authorList>
    </citation>
    <scope>NUCLEOTIDE SEQUENCE [LARGE SCALE GENOMIC DNA]</scope>
    <source>
        <strain evidence="1">214</strain>
    </source>
</reference>
<evidence type="ECO:0000313" key="2">
    <source>
        <dbReference type="Proteomes" id="UP001054252"/>
    </source>
</evidence>
<gene>
    <name evidence="1" type="ORF">SLEP1_g16638</name>
</gene>
<evidence type="ECO:0008006" key="3">
    <source>
        <dbReference type="Google" id="ProtNLM"/>
    </source>
</evidence>
<dbReference type="Proteomes" id="UP001054252">
    <property type="component" value="Unassembled WGS sequence"/>
</dbReference>
<comment type="caution">
    <text evidence="1">The sequence shown here is derived from an EMBL/GenBank/DDBJ whole genome shotgun (WGS) entry which is preliminary data.</text>
</comment>